<dbReference type="GeneID" id="80909404"/>
<evidence type="ECO:0000256" key="1">
    <source>
        <dbReference type="SAM" id="MobiDB-lite"/>
    </source>
</evidence>
<organism evidence="2 3">
    <name type="scientific">Didymosphaeria variabile</name>
    <dbReference type="NCBI Taxonomy" id="1932322"/>
    <lineage>
        <taxon>Eukaryota</taxon>
        <taxon>Fungi</taxon>
        <taxon>Dikarya</taxon>
        <taxon>Ascomycota</taxon>
        <taxon>Pezizomycotina</taxon>
        <taxon>Dothideomycetes</taxon>
        <taxon>Pleosporomycetidae</taxon>
        <taxon>Pleosporales</taxon>
        <taxon>Massarineae</taxon>
        <taxon>Didymosphaeriaceae</taxon>
        <taxon>Didymosphaeria</taxon>
    </lineage>
</organism>
<gene>
    <name evidence="2" type="ORF">N0V89_005874</name>
</gene>
<dbReference type="Proteomes" id="UP001140513">
    <property type="component" value="Unassembled WGS sequence"/>
</dbReference>
<dbReference type="AlphaFoldDB" id="A0A9W9CAW6"/>
<accession>A0A9W9CAW6</accession>
<dbReference type="RefSeq" id="XP_056071915.1">
    <property type="nucleotide sequence ID" value="XM_056214648.1"/>
</dbReference>
<protein>
    <submittedName>
        <fullName evidence="2">Uncharacterized protein</fullName>
    </submittedName>
</protein>
<name>A0A9W9CAW6_9PLEO</name>
<dbReference type="EMBL" id="JAPEUX010000004">
    <property type="protein sequence ID" value="KAJ4354141.1"/>
    <property type="molecule type" value="Genomic_DNA"/>
</dbReference>
<evidence type="ECO:0000313" key="2">
    <source>
        <dbReference type="EMBL" id="KAJ4354141.1"/>
    </source>
</evidence>
<sequence length="192" mass="20149">MGDSTHRILLPPSQGSFAAPTPSGLTPNTRSEAESAFNLNAMQQTDSAAPADIADNTLSEAQRAYRRPGGPIRASSTNYEKALREVRGQVSASSDLSDDTTAAEEVTGLAKVQSPVNGIAFPPPGQGVVPSYQGIGTGQAEAVKKARNRGLSLGQLGRAPSWNEQDMKHMLQGKLMEQVDGAAGYDSGPERK</sequence>
<comment type="caution">
    <text evidence="2">The sequence shown here is derived from an EMBL/GenBank/DDBJ whole genome shotgun (WGS) entry which is preliminary data.</text>
</comment>
<dbReference type="OrthoDB" id="3795253at2759"/>
<reference evidence="2" key="1">
    <citation type="submission" date="2022-10" db="EMBL/GenBank/DDBJ databases">
        <title>Tapping the CABI collections for fungal endophytes: first genome assemblies for Collariella, Neodidymelliopsis, Ascochyta clinopodiicola, Didymella pomorum, Didymosphaeria variabile, Neocosmospora piperis and Neocucurbitaria cava.</title>
        <authorList>
            <person name="Hill R."/>
        </authorList>
    </citation>
    <scope>NUCLEOTIDE SEQUENCE</scope>
    <source>
        <strain evidence="2">IMI 356815</strain>
    </source>
</reference>
<proteinExistence type="predicted"/>
<evidence type="ECO:0000313" key="3">
    <source>
        <dbReference type="Proteomes" id="UP001140513"/>
    </source>
</evidence>
<feature type="region of interest" description="Disordered" evidence="1">
    <location>
        <begin position="1"/>
        <end position="30"/>
    </location>
</feature>
<keyword evidence="3" id="KW-1185">Reference proteome</keyword>